<organism evidence="9 10">
    <name type="scientific">Aquicella lusitana</name>
    <dbReference type="NCBI Taxonomy" id="254246"/>
    <lineage>
        <taxon>Bacteria</taxon>
        <taxon>Pseudomonadati</taxon>
        <taxon>Pseudomonadota</taxon>
        <taxon>Gammaproteobacteria</taxon>
        <taxon>Legionellales</taxon>
        <taxon>Coxiellaceae</taxon>
        <taxon>Aquicella</taxon>
    </lineage>
</organism>
<evidence type="ECO:0000259" key="8">
    <source>
        <dbReference type="Pfam" id="PF10412"/>
    </source>
</evidence>
<evidence type="ECO:0000256" key="6">
    <source>
        <dbReference type="SAM" id="MobiDB-lite"/>
    </source>
</evidence>
<dbReference type="InterPro" id="IPR051539">
    <property type="entry name" value="T4SS-coupling_protein"/>
</dbReference>
<name>A0A370GBC7_9COXI</name>
<dbReference type="InterPro" id="IPR027417">
    <property type="entry name" value="P-loop_NTPase"/>
</dbReference>
<feature type="domain" description="Type IV secretion system coupling protein TraD DNA-binding" evidence="8">
    <location>
        <begin position="170"/>
        <end position="552"/>
    </location>
</feature>
<dbReference type="PANTHER" id="PTHR37937">
    <property type="entry name" value="CONJUGATIVE TRANSFER: DNA TRANSPORT"/>
    <property type="match status" value="1"/>
</dbReference>
<dbReference type="AlphaFoldDB" id="A0A370GBC7"/>
<evidence type="ECO:0000256" key="3">
    <source>
        <dbReference type="ARBA" id="ARBA00022692"/>
    </source>
</evidence>
<keyword evidence="4 7" id="KW-1133">Transmembrane helix</keyword>
<evidence type="ECO:0000313" key="9">
    <source>
        <dbReference type="EMBL" id="RDI41132.1"/>
    </source>
</evidence>
<dbReference type="CDD" id="cd01127">
    <property type="entry name" value="TrwB_TraG_TraD_VirD4"/>
    <property type="match status" value="1"/>
</dbReference>
<evidence type="ECO:0000256" key="4">
    <source>
        <dbReference type="ARBA" id="ARBA00022989"/>
    </source>
</evidence>
<evidence type="ECO:0000256" key="7">
    <source>
        <dbReference type="SAM" id="Phobius"/>
    </source>
</evidence>
<dbReference type="NCBIfam" id="TIGR02759">
    <property type="entry name" value="TraD_Ftype"/>
    <property type="match status" value="1"/>
</dbReference>
<accession>A0A370GBC7</accession>
<dbReference type="SUPFAM" id="SSF52540">
    <property type="entry name" value="P-loop containing nucleoside triphosphate hydrolases"/>
    <property type="match status" value="1"/>
</dbReference>
<keyword evidence="2" id="KW-1003">Cell membrane</keyword>
<comment type="subcellular location">
    <subcellularLocation>
        <location evidence="1">Cell membrane</location>
        <topology evidence="1">Multi-pass membrane protein</topology>
    </subcellularLocation>
</comment>
<protein>
    <submittedName>
        <fullName evidence="9">Type IV conjugative transfer system coupling protein TraD</fullName>
    </submittedName>
</protein>
<comment type="caution">
    <text evidence="9">The sequence shown here is derived from an EMBL/GenBank/DDBJ whole genome shotgun (WGS) entry which is preliminary data.</text>
</comment>
<evidence type="ECO:0000313" key="10">
    <source>
        <dbReference type="Proteomes" id="UP000254720"/>
    </source>
</evidence>
<keyword evidence="5 7" id="KW-0472">Membrane</keyword>
<proteinExistence type="predicted"/>
<reference evidence="9 10" key="1">
    <citation type="submission" date="2018-07" db="EMBL/GenBank/DDBJ databases">
        <title>Genomic Encyclopedia of Type Strains, Phase IV (KMG-IV): sequencing the most valuable type-strain genomes for metagenomic binning, comparative biology and taxonomic classification.</title>
        <authorList>
            <person name="Goeker M."/>
        </authorList>
    </citation>
    <scope>NUCLEOTIDE SEQUENCE [LARGE SCALE GENOMIC DNA]</scope>
    <source>
        <strain evidence="9 10">DSM 16500</strain>
    </source>
</reference>
<evidence type="ECO:0000256" key="5">
    <source>
        <dbReference type="ARBA" id="ARBA00023136"/>
    </source>
</evidence>
<dbReference type="InterPro" id="IPR019476">
    <property type="entry name" value="T4SS_TraD_DNA-bd"/>
</dbReference>
<dbReference type="PANTHER" id="PTHR37937:SF1">
    <property type="entry name" value="CONJUGATIVE TRANSFER: DNA TRANSPORT"/>
    <property type="match status" value="1"/>
</dbReference>
<feature type="transmembrane region" description="Helical" evidence="7">
    <location>
        <begin position="31"/>
        <end position="50"/>
    </location>
</feature>
<keyword evidence="10" id="KW-1185">Reference proteome</keyword>
<dbReference type="Pfam" id="PF10412">
    <property type="entry name" value="TrwB_AAD_bind"/>
    <property type="match status" value="1"/>
</dbReference>
<dbReference type="InterPro" id="IPR014128">
    <property type="entry name" value="T4SS_TraD"/>
</dbReference>
<evidence type="ECO:0000256" key="1">
    <source>
        <dbReference type="ARBA" id="ARBA00004651"/>
    </source>
</evidence>
<dbReference type="OrthoDB" id="9803543at2"/>
<dbReference type="RefSeq" id="WP_114835011.1">
    <property type="nucleotide sequence ID" value="NZ_LR699117.1"/>
</dbReference>
<feature type="region of interest" description="Disordered" evidence="6">
    <location>
        <begin position="593"/>
        <end position="623"/>
    </location>
</feature>
<dbReference type="Gene3D" id="3.40.50.300">
    <property type="entry name" value="P-loop containing nucleotide triphosphate hydrolases"/>
    <property type="match status" value="2"/>
</dbReference>
<feature type="transmembrane region" description="Helical" evidence="7">
    <location>
        <begin position="111"/>
        <end position="129"/>
    </location>
</feature>
<keyword evidence="3 7" id="KW-0812">Transmembrane</keyword>
<evidence type="ECO:0000256" key="2">
    <source>
        <dbReference type="ARBA" id="ARBA00022475"/>
    </source>
</evidence>
<sequence>MSQPNDLKNFTRGGQITLHNLRMFTQIMDKVVLISGLIFLFITILTTWHLTTGYERYVFSEYLWAKTLPIIDNQSTTQFVQPNGSVTTVKLVDIAKSELVNNIVRNTSRKIILSIILGLIVGMMTLGLISRWLKRRGEKQAENILLKGDKILPTEVTRKLIENKEQASKLSLAKLPLIKHTETAHLLFHGTTGSGKSNAIKELLDQIRKLGDRAIIYDKSCNFLEEFYLPDKDILLNPLDERGEAWNLWAECRDSADFDSLAAAQIPMPLSTQDPFWVNAARTIFSSVAFEMRKDENRSVMKLLQTLLTADLNSIQKYLKGTEAETIVSDKIEKTAVSIKSVLATYLKSLKYLKESKDAFSIRQWIQNYNAHNWLFITSSGDRHETLKPLITAWLDIAVNSLLSLTPSNERRIWLILDELASLHQLPYLTQTLSESRKFGGCVVIGIQNYAQLAKLYGHDGSREISALLNTRFMFRQPDPDMAKWAANNFGETFVDEVREGTSYGANTIRDGVSINRVETRKQVVSFSEIMSLANLFAYVRLPGQFPVTLVEFFYKKRPRKNIGFMKRENFDDHHMKKMTALLDQYEKSMVDKKKSTIKPSPEEKEDGGQPVFADAQGFDFDV</sequence>
<dbReference type="GO" id="GO:0005886">
    <property type="term" value="C:plasma membrane"/>
    <property type="evidence" value="ECO:0007669"/>
    <property type="project" value="UniProtKB-SubCell"/>
</dbReference>
<gene>
    <name evidence="9" type="ORF">C8D86_12130</name>
</gene>
<dbReference type="Proteomes" id="UP000254720">
    <property type="component" value="Unassembled WGS sequence"/>
</dbReference>
<dbReference type="EMBL" id="QQAX01000021">
    <property type="protein sequence ID" value="RDI41132.1"/>
    <property type="molecule type" value="Genomic_DNA"/>
</dbReference>